<dbReference type="SMART" id="SM00388">
    <property type="entry name" value="HisKA"/>
    <property type="match status" value="1"/>
</dbReference>
<dbReference type="Gene3D" id="3.30.565.10">
    <property type="entry name" value="Histidine kinase-like ATPase, C-terminal domain"/>
    <property type="match status" value="1"/>
</dbReference>
<evidence type="ECO:0000259" key="13">
    <source>
        <dbReference type="PROSITE" id="PS50885"/>
    </source>
</evidence>
<evidence type="ECO:0000256" key="9">
    <source>
        <dbReference type="ARBA" id="ARBA00023012"/>
    </source>
</evidence>
<comment type="subcellular location">
    <subcellularLocation>
        <location evidence="2">Cell membrane</location>
    </subcellularLocation>
</comment>
<evidence type="ECO:0000256" key="1">
    <source>
        <dbReference type="ARBA" id="ARBA00000085"/>
    </source>
</evidence>
<dbReference type="CDD" id="cd00082">
    <property type="entry name" value="HisKA"/>
    <property type="match status" value="1"/>
</dbReference>
<evidence type="ECO:0000256" key="2">
    <source>
        <dbReference type="ARBA" id="ARBA00004236"/>
    </source>
</evidence>
<keyword evidence="6 11" id="KW-0812">Transmembrane</keyword>
<dbReference type="PROSITE" id="PS50109">
    <property type="entry name" value="HIS_KIN"/>
    <property type="match status" value="1"/>
</dbReference>
<dbReference type="Gene3D" id="6.10.340.10">
    <property type="match status" value="1"/>
</dbReference>
<dbReference type="SMART" id="SM00387">
    <property type="entry name" value="HATPase_c"/>
    <property type="match status" value="1"/>
</dbReference>
<evidence type="ECO:0000259" key="12">
    <source>
        <dbReference type="PROSITE" id="PS50109"/>
    </source>
</evidence>
<dbReference type="SUPFAM" id="SSF55874">
    <property type="entry name" value="ATPase domain of HSP90 chaperone/DNA topoisomerase II/histidine kinase"/>
    <property type="match status" value="1"/>
</dbReference>
<keyword evidence="7" id="KW-0418">Kinase</keyword>
<keyword evidence="9" id="KW-0902">Two-component regulatory system</keyword>
<evidence type="ECO:0000256" key="6">
    <source>
        <dbReference type="ARBA" id="ARBA00022692"/>
    </source>
</evidence>
<feature type="domain" description="HAMP" evidence="13">
    <location>
        <begin position="182"/>
        <end position="235"/>
    </location>
</feature>
<dbReference type="SUPFAM" id="SSF158472">
    <property type="entry name" value="HAMP domain-like"/>
    <property type="match status" value="1"/>
</dbReference>
<dbReference type="EC" id="2.7.13.3" evidence="3"/>
<dbReference type="InterPro" id="IPR004358">
    <property type="entry name" value="Sig_transdc_His_kin-like_C"/>
</dbReference>
<keyword evidence="14" id="KW-0067">ATP-binding</keyword>
<dbReference type="PRINTS" id="PR00344">
    <property type="entry name" value="BCTRLSENSOR"/>
</dbReference>
<proteinExistence type="predicted"/>
<dbReference type="SUPFAM" id="SSF47384">
    <property type="entry name" value="Homodimeric domain of signal transducing histidine kinase"/>
    <property type="match status" value="1"/>
</dbReference>
<dbReference type="Pfam" id="PF02518">
    <property type="entry name" value="HATPase_c"/>
    <property type="match status" value="1"/>
</dbReference>
<evidence type="ECO:0000256" key="8">
    <source>
        <dbReference type="ARBA" id="ARBA00022989"/>
    </source>
</evidence>
<evidence type="ECO:0000256" key="3">
    <source>
        <dbReference type="ARBA" id="ARBA00012438"/>
    </source>
</evidence>
<dbReference type="InterPro" id="IPR036890">
    <property type="entry name" value="HATPase_C_sf"/>
</dbReference>
<dbReference type="CDD" id="cd06225">
    <property type="entry name" value="HAMP"/>
    <property type="match status" value="1"/>
</dbReference>
<dbReference type="InterPro" id="IPR050428">
    <property type="entry name" value="TCS_sensor_his_kinase"/>
</dbReference>
<evidence type="ECO:0000256" key="11">
    <source>
        <dbReference type="SAM" id="Phobius"/>
    </source>
</evidence>
<comment type="catalytic activity">
    <reaction evidence="1">
        <text>ATP + protein L-histidine = ADP + protein N-phospho-L-histidine.</text>
        <dbReference type="EC" id="2.7.13.3"/>
    </reaction>
</comment>
<dbReference type="SMART" id="SM00304">
    <property type="entry name" value="HAMP"/>
    <property type="match status" value="1"/>
</dbReference>
<dbReference type="InterPro" id="IPR003594">
    <property type="entry name" value="HATPase_dom"/>
</dbReference>
<dbReference type="CDD" id="cd00075">
    <property type="entry name" value="HATPase"/>
    <property type="match status" value="1"/>
</dbReference>
<keyword evidence="8 11" id="KW-1133">Transmembrane helix</keyword>
<dbReference type="Proteomes" id="UP001501237">
    <property type="component" value="Unassembled WGS sequence"/>
</dbReference>
<dbReference type="GO" id="GO:0005524">
    <property type="term" value="F:ATP binding"/>
    <property type="evidence" value="ECO:0007669"/>
    <property type="project" value="UniProtKB-KW"/>
</dbReference>
<accession>A0ABP6QD84</accession>
<keyword evidence="4" id="KW-0597">Phosphoprotein</keyword>
<dbReference type="Gene3D" id="1.10.287.130">
    <property type="match status" value="1"/>
</dbReference>
<dbReference type="PROSITE" id="PS50885">
    <property type="entry name" value="HAMP"/>
    <property type="match status" value="1"/>
</dbReference>
<evidence type="ECO:0000313" key="14">
    <source>
        <dbReference type="EMBL" id="GAA3221323.1"/>
    </source>
</evidence>
<dbReference type="InterPro" id="IPR005467">
    <property type="entry name" value="His_kinase_dom"/>
</dbReference>
<comment type="caution">
    <text evidence="14">The sequence shown here is derived from an EMBL/GenBank/DDBJ whole genome shotgun (WGS) entry which is preliminary data.</text>
</comment>
<gene>
    <name evidence="14" type="ORF">GCM10010468_46390</name>
</gene>
<dbReference type="InterPro" id="IPR003660">
    <property type="entry name" value="HAMP_dom"/>
</dbReference>
<dbReference type="EMBL" id="BAAAUV010000012">
    <property type="protein sequence ID" value="GAA3221323.1"/>
    <property type="molecule type" value="Genomic_DNA"/>
</dbReference>
<evidence type="ECO:0000256" key="5">
    <source>
        <dbReference type="ARBA" id="ARBA00022679"/>
    </source>
</evidence>
<dbReference type="InterPro" id="IPR036097">
    <property type="entry name" value="HisK_dim/P_sf"/>
</dbReference>
<feature type="domain" description="Histidine kinase" evidence="12">
    <location>
        <begin position="243"/>
        <end position="450"/>
    </location>
</feature>
<dbReference type="RefSeq" id="WP_344831824.1">
    <property type="nucleotide sequence ID" value="NZ_BAAAUV010000012.1"/>
</dbReference>
<keyword evidence="14" id="KW-0547">Nucleotide-binding</keyword>
<evidence type="ECO:0000256" key="7">
    <source>
        <dbReference type="ARBA" id="ARBA00022777"/>
    </source>
</evidence>
<reference evidence="15" key="1">
    <citation type="journal article" date="2019" name="Int. J. Syst. Evol. Microbiol.">
        <title>The Global Catalogue of Microorganisms (GCM) 10K type strain sequencing project: providing services to taxonomists for standard genome sequencing and annotation.</title>
        <authorList>
            <consortium name="The Broad Institute Genomics Platform"/>
            <consortium name="The Broad Institute Genome Sequencing Center for Infectious Disease"/>
            <person name="Wu L."/>
            <person name="Ma J."/>
        </authorList>
    </citation>
    <scope>NUCLEOTIDE SEQUENCE [LARGE SCALE GENOMIC DNA]</scope>
    <source>
        <strain evidence="15">JCM 9377</strain>
    </source>
</reference>
<dbReference type="PANTHER" id="PTHR45436:SF5">
    <property type="entry name" value="SENSOR HISTIDINE KINASE TRCS"/>
    <property type="match status" value="1"/>
</dbReference>
<organism evidence="14 15">
    <name type="scientific">Actinocorallia longicatena</name>
    <dbReference type="NCBI Taxonomy" id="111803"/>
    <lineage>
        <taxon>Bacteria</taxon>
        <taxon>Bacillati</taxon>
        <taxon>Actinomycetota</taxon>
        <taxon>Actinomycetes</taxon>
        <taxon>Streptosporangiales</taxon>
        <taxon>Thermomonosporaceae</taxon>
        <taxon>Actinocorallia</taxon>
    </lineage>
</organism>
<evidence type="ECO:0000313" key="15">
    <source>
        <dbReference type="Proteomes" id="UP001501237"/>
    </source>
</evidence>
<keyword evidence="15" id="KW-1185">Reference proteome</keyword>
<name>A0ABP6QD84_9ACTN</name>
<dbReference type="Pfam" id="PF00512">
    <property type="entry name" value="HisKA"/>
    <property type="match status" value="1"/>
</dbReference>
<protein>
    <recommendedName>
        <fullName evidence="3">histidine kinase</fullName>
        <ecNumber evidence="3">2.7.13.3</ecNumber>
    </recommendedName>
</protein>
<feature type="transmembrane region" description="Helical" evidence="11">
    <location>
        <begin position="158"/>
        <end position="181"/>
    </location>
</feature>
<evidence type="ECO:0000256" key="4">
    <source>
        <dbReference type="ARBA" id="ARBA00022553"/>
    </source>
</evidence>
<keyword evidence="10 11" id="KW-0472">Membrane</keyword>
<dbReference type="PANTHER" id="PTHR45436">
    <property type="entry name" value="SENSOR HISTIDINE KINASE YKOH"/>
    <property type="match status" value="1"/>
</dbReference>
<dbReference type="Pfam" id="PF00672">
    <property type="entry name" value="HAMP"/>
    <property type="match status" value="1"/>
</dbReference>
<dbReference type="InterPro" id="IPR003661">
    <property type="entry name" value="HisK_dim/P_dom"/>
</dbReference>
<evidence type="ECO:0000256" key="10">
    <source>
        <dbReference type="ARBA" id="ARBA00023136"/>
    </source>
</evidence>
<keyword evidence="5" id="KW-0808">Transferase</keyword>
<sequence>MSLRNRVALAGGAVVLAALVLASLVLYPSLDAQLSRQHDATLVAVVADAENTIRQVKDKSRAVGATPPPFFDGQPLDVGSTKLQLIVPEVSAGPSPEFIDITAKDVQVATGLLPPYFQDTEYGGVRYRVYTAPLPDGEGALVRAATPTSVVGAPLGRLMLLLVLITLGGGLAAALVARLAAGRVLRPVHRLTETVEHITATQDLGASIEVRGRDEIGRLARAFASMTAALDASVSAQRRLIADASHELRTPLTSLNTNLELLDEGLGVRDPQAPALVTAAREQTRQLMALVGDLIDLERYGDDDTHTEDIRLDLLAERVAARAAARTPRLDISTDLAECLVHGDPDALERAVANLVDNAVKWSPPGGGVTVRVDGHGTLRVTDQGPGIAATDLPYIFDRFYRSPEARSLTGSGLGLAIVRQIAETHGGTVTVRTREEGGTSFLLALPPSAPGEQGLEP</sequence>